<dbReference type="PRINTS" id="PR00868">
    <property type="entry name" value="DNAPOLI"/>
</dbReference>
<keyword evidence="7" id="KW-0239">DNA-directed DNA polymerase</keyword>
<reference evidence="12 13" key="1">
    <citation type="journal article" date="2021" name="Int. J. Syst. Evol. Microbiol.">
        <title>Reticulibacter mediterranei gen. nov., sp. nov., within the new family Reticulibacteraceae fam. nov., and Ktedonospora formicarum gen. nov., sp. nov., Ktedonobacter robiniae sp. nov., Dictyobacter formicarum sp. nov. and Dictyobacter arantiisoli sp. nov., belonging to the class Ktedonobacteria.</title>
        <authorList>
            <person name="Yabe S."/>
            <person name="Zheng Y."/>
            <person name="Wang C.M."/>
            <person name="Sakai Y."/>
            <person name="Abe K."/>
            <person name="Yokota A."/>
            <person name="Donadio S."/>
            <person name="Cavaletti L."/>
            <person name="Monciardini P."/>
        </authorList>
    </citation>
    <scope>NUCLEOTIDE SEQUENCE [LARGE SCALE GENOMIC DNA]</scope>
    <source>
        <strain evidence="12 13">SOSP1-9</strain>
    </source>
</reference>
<evidence type="ECO:0000256" key="3">
    <source>
        <dbReference type="ARBA" id="ARBA00020311"/>
    </source>
</evidence>
<evidence type="ECO:0000313" key="13">
    <source>
        <dbReference type="Proteomes" id="UP000635565"/>
    </source>
</evidence>
<feature type="domain" description="DNA-directed DNA polymerase family A palm" evidence="11">
    <location>
        <begin position="536"/>
        <end position="746"/>
    </location>
</feature>
<comment type="similarity">
    <text evidence="1">Belongs to the DNA polymerase type-A family.</text>
</comment>
<dbReference type="Gene3D" id="1.10.150.20">
    <property type="entry name" value="5' to 3' exonuclease, C-terminal subdomain"/>
    <property type="match status" value="1"/>
</dbReference>
<dbReference type="InterPro" id="IPR012337">
    <property type="entry name" value="RNaseH-like_sf"/>
</dbReference>
<dbReference type="SMART" id="SM00482">
    <property type="entry name" value="POLAc"/>
    <property type="match status" value="1"/>
</dbReference>
<evidence type="ECO:0000256" key="7">
    <source>
        <dbReference type="ARBA" id="ARBA00022932"/>
    </source>
</evidence>
<proteinExistence type="inferred from homology"/>
<dbReference type="InterPro" id="IPR002298">
    <property type="entry name" value="DNA_polymerase_A"/>
</dbReference>
<keyword evidence="8" id="KW-0238">DNA-binding</keyword>
<dbReference type="InterPro" id="IPR044894">
    <property type="entry name" value="TubC_N_sf"/>
</dbReference>
<dbReference type="InterPro" id="IPR019760">
    <property type="entry name" value="DNA-dir_DNA_pol_A_CS"/>
</dbReference>
<evidence type="ECO:0000256" key="5">
    <source>
        <dbReference type="ARBA" id="ARBA00022695"/>
    </source>
</evidence>
<comment type="caution">
    <text evidence="12">The sequence shown here is derived from an EMBL/GenBank/DDBJ whole genome shotgun (WGS) entry which is preliminary data.</text>
</comment>
<dbReference type="PANTHER" id="PTHR10133">
    <property type="entry name" value="DNA POLYMERASE I"/>
    <property type="match status" value="1"/>
</dbReference>
<evidence type="ECO:0000256" key="2">
    <source>
        <dbReference type="ARBA" id="ARBA00012417"/>
    </source>
</evidence>
<keyword evidence="5" id="KW-0548">Nucleotidyltransferase</keyword>
<sequence>MTASALLHHLQELNIQLSAAGERLTIDAPRDVLTAPLRQQIVEQKQGLLELLSPPAEKEAYPQQPQETPAASVEACSQCGAEIYAYSDDGLNIFCKRHRYMQSHTQCQASPSLTRVTQARFFLQDLVELFNEISDRPEPRTLDLETTGLDAHRDKIVTIALGSPGRVSVLDMRPYYSLNAEWQAHWKRALGEVLGQKDFLWIGHNLKFDWIFLATHFGIHLQRVYDTMLGEQLILGTGLHDAGTPVNLQATAARYRIPVSKEQRLWFPNLDQRSKEWSAPLPVEQLAYIVQDIEVPYQIFQQQQAKIKAQSLDHVIQLENQALPAIAEMELRGVLIDTERWRSILQQKYDRQLELERDITATLEGALRDSRQKAYEKDMDTYKRYQNGLREEERLLMQAYQASTKQKTWPAFRQEGVNRWVESHPPIRKPALPKAKINLSSSAQLQAALSALGIRIHSTQEAALEPFAGNYPIVGQILQWKKLQKFRSAFGENILAMIGPDGRLRTDYGQIGAVSGRIICRNPNLQQMPAREKNEGENIRTCFIAPPGYRILKADLSNIELRILAEVSGDATMLRLFAEGKDLHAETAKLMFGLPENADTKKQVYKGQVSMRDVAKTINFGLAYGMGAQGLANRIGVSADAAKELMGTYFATYSGVSRWLRSSARQAMKQGYAVTLAGRRRPFPTNIADPSIRGSFERSAKNHPIQGTNADIIKRALTLLYETLPEKVHTILTVHDEIVMECPEPLVEAASRLLKDAMIQACRDYLKIVHIPEPDVLVGTYWQKD</sequence>
<dbReference type="Pfam" id="PF18563">
    <property type="entry name" value="TubC_N"/>
    <property type="match status" value="1"/>
</dbReference>
<dbReference type="Gene3D" id="3.30.420.10">
    <property type="entry name" value="Ribonuclease H-like superfamily/Ribonuclease H"/>
    <property type="match status" value="1"/>
</dbReference>
<dbReference type="InterPro" id="IPR043502">
    <property type="entry name" value="DNA/RNA_pol_sf"/>
</dbReference>
<comment type="catalytic activity">
    <reaction evidence="9">
        <text>DNA(n) + a 2'-deoxyribonucleoside 5'-triphosphate = DNA(n+1) + diphosphate</text>
        <dbReference type="Rhea" id="RHEA:22508"/>
        <dbReference type="Rhea" id="RHEA-COMP:17339"/>
        <dbReference type="Rhea" id="RHEA-COMP:17340"/>
        <dbReference type="ChEBI" id="CHEBI:33019"/>
        <dbReference type="ChEBI" id="CHEBI:61560"/>
        <dbReference type="ChEBI" id="CHEBI:173112"/>
        <dbReference type="EC" id="2.7.7.7"/>
    </reaction>
</comment>
<keyword evidence="6" id="KW-0235">DNA replication</keyword>
<dbReference type="InterPro" id="IPR001098">
    <property type="entry name" value="DNA-dir_DNA_pol_A_palm_dom"/>
</dbReference>
<evidence type="ECO:0000259" key="10">
    <source>
        <dbReference type="SMART" id="SM00474"/>
    </source>
</evidence>
<dbReference type="Gene3D" id="1.10.10.1830">
    <property type="entry name" value="Non-ribosomal peptide synthase, adenylation domain"/>
    <property type="match status" value="1"/>
</dbReference>
<gene>
    <name evidence="12" type="ORF">KSZ_60540</name>
</gene>
<feature type="domain" description="3'-5' exonuclease" evidence="10">
    <location>
        <begin position="117"/>
        <end position="308"/>
    </location>
</feature>
<evidence type="ECO:0000259" key="11">
    <source>
        <dbReference type="SMART" id="SM00482"/>
    </source>
</evidence>
<keyword evidence="4" id="KW-0808">Transferase</keyword>
<dbReference type="PROSITE" id="PS00447">
    <property type="entry name" value="DNA_POLYMERASE_A"/>
    <property type="match status" value="1"/>
</dbReference>
<dbReference type="Pfam" id="PF01612">
    <property type="entry name" value="DNA_pol_A_exo1"/>
    <property type="match status" value="1"/>
</dbReference>
<dbReference type="SUPFAM" id="SSF56672">
    <property type="entry name" value="DNA/RNA polymerases"/>
    <property type="match status" value="1"/>
</dbReference>
<evidence type="ECO:0000256" key="1">
    <source>
        <dbReference type="ARBA" id="ARBA00007705"/>
    </source>
</evidence>
<dbReference type="InterPro" id="IPR002562">
    <property type="entry name" value="3'-5'_exonuclease_dom"/>
</dbReference>
<accession>A0ABQ3VQC4</accession>
<organism evidence="12 13">
    <name type="scientific">Dictyobacter formicarum</name>
    <dbReference type="NCBI Taxonomy" id="2778368"/>
    <lineage>
        <taxon>Bacteria</taxon>
        <taxon>Bacillati</taxon>
        <taxon>Chloroflexota</taxon>
        <taxon>Ktedonobacteria</taxon>
        <taxon>Ktedonobacterales</taxon>
        <taxon>Dictyobacteraceae</taxon>
        <taxon>Dictyobacter</taxon>
    </lineage>
</organism>
<dbReference type="RefSeq" id="WP_201365583.1">
    <property type="nucleotide sequence ID" value="NZ_BNJJ01000021.1"/>
</dbReference>
<protein>
    <recommendedName>
        <fullName evidence="3">DNA polymerase I</fullName>
        <ecNumber evidence="2">2.7.7.7</ecNumber>
    </recommendedName>
</protein>
<dbReference type="InterPro" id="IPR036397">
    <property type="entry name" value="RNaseH_sf"/>
</dbReference>
<dbReference type="Pfam" id="PF00476">
    <property type="entry name" value="DNA_pol_A"/>
    <property type="match status" value="1"/>
</dbReference>
<evidence type="ECO:0000256" key="9">
    <source>
        <dbReference type="ARBA" id="ARBA00049244"/>
    </source>
</evidence>
<evidence type="ECO:0000313" key="12">
    <source>
        <dbReference type="EMBL" id="GHO88048.1"/>
    </source>
</evidence>
<name>A0ABQ3VQC4_9CHLR</name>
<dbReference type="EMBL" id="BNJJ01000021">
    <property type="protein sequence ID" value="GHO88048.1"/>
    <property type="molecule type" value="Genomic_DNA"/>
</dbReference>
<evidence type="ECO:0000256" key="8">
    <source>
        <dbReference type="ARBA" id="ARBA00023125"/>
    </source>
</evidence>
<keyword evidence="13" id="KW-1185">Reference proteome</keyword>
<dbReference type="EC" id="2.7.7.7" evidence="2"/>
<dbReference type="Gene3D" id="3.30.70.370">
    <property type="match status" value="1"/>
</dbReference>
<dbReference type="PANTHER" id="PTHR10133:SF27">
    <property type="entry name" value="DNA POLYMERASE NU"/>
    <property type="match status" value="1"/>
</dbReference>
<dbReference type="SMART" id="SM00474">
    <property type="entry name" value="35EXOc"/>
    <property type="match status" value="1"/>
</dbReference>
<evidence type="ECO:0000256" key="4">
    <source>
        <dbReference type="ARBA" id="ARBA00022679"/>
    </source>
</evidence>
<dbReference type="Gene3D" id="1.20.1060.10">
    <property type="entry name" value="Taq DNA Polymerase, Chain T, domain 4"/>
    <property type="match status" value="1"/>
</dbReference>
<dbReference type="SUPFAM" id="SSF53098">
    <property type="entry name" value="Ribonuclease H-like"/>
    <property type="match status" value="1"/>
</dbReference>
<dbReference type="InterPro" id="IPR041464">
    <property type="entry name" value="TubC_N"/>
</dbReference>
<evidence type="ECO:0000256" key="6">
    <source>
        <dbReference type="ARBA" id="ARBA00022705"/>
    </source>
</evidence>
<dbReference type="Proteomes" id="UP000635565">
    <property type="component" value="Unassembled WGS sequence"/>
</dbReference>